<gene>
    <name evidence="1" type="ORF">A2834_02555</name>
</gene>
<evidence type="ECO:0000313" key="2">
    <source>
        <dbReference type="Proteomes" id="UP000179251"/>
    </source>
</evidence>
<dbReference type="STRING" id="1798325.A2834_02555"/>
<protein>
    <recommendedName>
        <fullName evidence="3">Peptidase M43 pregnancy-associated plasma-A domain-containing protein</fullName>
    </recommendedName>
</protein>
<reference evidence="1 2" key="1">
    <citation type="journal article" date="2016" name="Nat. Commun.">
        <title>Thousands of microbial genomes shed light on interconnected biogeochemical processes in an aquifer system.</title>
        <authorList>
            <person name="Anantharaman K."/>
            <person name="Brown C.T."/>
            <person name="Hug L.A."/>
            <person name="Sharon I."/>
            <person name="Castelle C.J."/>
            <person name="Probst A.J."/>
            <person name="Thomas B.C."/>
            <person name="Singh A."/>
            <person name="Wilkins M.J."/>
            <person name="Karaoz U."/>
            <person name="Brodie E.L."/>
            <person name="Williams K.H."/>
            <person name="Hubbard S.S."/>
            <person name="Banfield J.F."/>
        </authorList>
    </citation>
    <scope>NUCLEOTIDE SEQUENCE [LARGE SCALE GENOMIC DNA]</scope>
</reference>
<dbReference type="Proteomes" id="UP000179251">
    <property type="component" value="Unassembled WGS sequence"/>
</dbReference>
<comment type="caution">
    <text evidence="1">The sequence shown here is derived from an EMBL/GenBank/DDBJ whole genome shotgun (WGS) entry which is preliminary data.</text>
</comment>
<sequence>MQKQVKRAIHKAETNIEMIDLLLAVQLNIGVYYTFPEKYESVEKEIVTQDIKGKVKNMLREAEKEINNQVFGGQQAIQLNPVFIEYWHENQWPMYSDKNISSAVNADRVWPMLERQKLQKNIDIYLVLFAEEIAYFDIDSNKMKLAGWVFAKGNKVAASKFMQSEEPHQSLLHELGHWLNLEHENCTLDPLSLDINVMCEKKYPGKIYFTASYKKAWRDFYERG</sequence>
<evidence type="ECO:0008006" key="3">
    <source>
        <dbReference type="Google" id="ProtNLM"/>
    </source>
</evidence>
<name>A0A1F5VHN0_9BACT</name>
<proteinExistence type="predicted"/>
<organism evidence="1 2">
    <name type="scientific">Candidatus Giovannonibacteria bacterium RIFCSPHIGHO2_01_FULL_45_23</name>
    <dbReference type="NCBI Taxonomy" id="1798325"/>
    <lineage>
        <taxon>Bacteria</taxon>
        <taxon>Candidatus Giovannoniibacteriota</taxon>
    </lineage>
</organism>
<dbReference type="EMBL" id="MFHD01000010">
    <property type="protein sequence ID" value="OGF62935.1"/>
    <property type="molecule type" value="Genomic_DNA"/>
</dbReference>
<evidence type="ECO:0000313" key="1">
    <source>
        <dbReference type="EMBL" id="OGF62935.1"/>
    </source>
</evidence>
<dbReference type="AlphaFoldDB" id="A0A1F5VHN0"/>
<dbReference type="SUPFAM" id="SSF55486">
    <property type="entry name" value="Metalloproteases ('zincins'), catalytic domain"/>
    <property type="match status" value="1"/>
</dbReference>
<accession>A0A1F5VHN0</accession>